<proteinExistence type="predicted"/>
<protein>
    <recommendedName>
        <fullName evidence="4">DUF4468 domain-containing protein</fullName>
    </recommendedName>
</protein>
<keyword evidence="3" id="KW-1185">Reference proteome</keyword>
<dbReference type="Proteomes" id="UP000199572">
    <property type="component" value="Unassembled WGS sequence"/>
</dbReference>
<evidence type="ECO:0000256" key="1">
    <source>
        <dbReference type="SAM" id="SignalP"/>
    </source>
</evidence>
<organism evidence="2 3">
    <name type="scientific">Pedobacter rhizosphaerae</name>
    <dbReference type="NCBI Taxonomy" id="390241"/>
    <lineage>
        <taxon>Bacteria</taxon>
        <taxon>Pseudomonadati</taxon>
        <taxon>Bacteroidota</taxon>
        <taxon>Sphingobacteriia</taxon>
        <taxon>Sphingobacteriales</taxon>
        <taxon>Sphingobacteriaceae</taxon>
        <taxon>Pedobacter</taxon>
    </lineage>
</organism>
<gene>
    <name evidence="2" type="ORF">SAMN04488023_11132</name>
</gene>
<evidence type="ECO:0008006" key="4">
    <source>
        <dbReference type="Google" id="ProtNLM"/>
    </source>
</evidence>
<keyword evidence="1" id="KW-0732">Signal</keyword>
<sequence length="154" mass="17463">MKIKLIVILFCVVSFKCFAQSKEETIKTINQLLAKAVGEKDCAIINGTKMEFKLTKNSFSVDDSKNYGFFKVAKNYGNPNKEEITSTTVISDWKGFKIIPDKNSTSLSTIYPIIEIKKNEFSTHNSLKYYCLSGDEEKLVAALNHLNKLYSKIK</sequence>
<dbReference type="EMBL" id="FOGG01000011">
    <property type="protein sequence ID" value="SER55407.1"/>
    <property type="molecule type" value="Genomic_DNA"/>
</dbReference>
<evidence type="ECO:0000313" key="3">
    <source>
        <dbReference type="Proteomes" id="UP000199572"/>
    </source>
</evidence>
<dbReference type="RefSeq" id="WP_090884040.1">
    <property type="nucleotide sequence ID" value="NZ_FOGG01000011.1"/>
</dbReference>
<dbReference type="OrthoDB" id="763431at2"/>
<feature type="chain" id="PRO_5011726665" description="DUF4468 domain-containing protein" evidence="1">
    <location>
        <begin position="20"/>
        <end position="154"/>
    </location>
</feature>
<feature type="signal peptide" evidence="1">
    <location>
        <begin position="1"/>
        <end position="19"/>
    </location>
</feature>
<reference evidence="2 3" key="1">
    <citation type="submission" date="2016-10" db="EMBL/GenBank/DDBJ databases">
        <authorList>
            <person name="de Groot N.N."/>
        </authorList>
    </citation>
    <scope>NUCLEOTIDE SEQUENCE [LARGE SCALE GENOMIC DNA]</scope>
    <source>
        <strain evidence="2 3">DSM 18610</strain>
    </source>
</reference>
<accession>A0A1H9Q4L9</accession>
<evidence type="ECO:0000313" key="2">
    <source>
        <dbReference type="EMBL" id="SER55407.1"/>
    </source>
</evidence>
<name>A0A1H9Q4L9_9SPHI</name>
<dbReference type="AlphaFoldDB" id="A0A1H9Q4L9"/>